<sequence length="711" mass="80155">MKFRKFQIRIQTASGPYGASIEFADGLVVVWADNSMGKSTCVRSMLIALGMEAMLTFSRSDLPLPPAVKSRLDSDNGEQLVLESEVFLEIENAFGQRIVTQRTIKGQRDKNLITVHSGPVLTQPECAATSRDYYVNLQGSATRGHGFHHFLAEFLGWTLPAVQSFDGSERPLYLQCIFPYVVVEQTRGWSTLQPPVPTHFRIRDAQKRVVEFLLNLDAHRVALKRQELQLDKSRIESEWKAMVTQVSDMVETAAATVQSLPRKPVASWPPQVPPQMVVPSGETWIPLAHKLQSNKFNLAQLVEQEIPRVQEIASAAQSELDATERETRDKQTLLSRLLDILETEQEEVERVEHRLLTIAEDVQRHKDVKTLQGLGSRQGSELDTGHCPICHQAVQDSLLPLNSDQVVMSLDENIQFLTEQKRTFELVLQNSKRVAEARATQVRSLNVELSSLRVRVRSLRQTLVSDARLPSVAAIRNRMELENAIKRDEMYLAHFSKLIGSFAELSREWKRCLLDIEGLPREDTTEQDRLKIRTWTGLIREQLAQFGFRSFPPSQVNVSKDSYRPEHDGFDIQADVNQIDSASNASGAASQTSTQLQNSISASDLIRTIWAYLNGMLEMGRSGCTNHPGFLVFDEPRQQSTRDVSFVELLRRASTSHSFGQQVIFFTSENLERLKGHLSGLPHSLVAIEGRVIKQFPPQQPTESFEEPGTA</sequence>
<evidence type="ECO:0008006" key="4">
    <source>
        <dbReference type="Google" id="ProtNLM"/>
    </source>
</evidence>
<evidence type="ECO:0000256" key="1">
    <source>
        <dbReference type="SAM" id="Coils"/>
    </source>
</evidence>
<dbReference type="InterPro" id="IPR027417">
    <property type="entry name" value="P-loop_NTPase"/>
</dbReference>
<dbReference type="AlphaFoldDB" id="A0A518IRG2"/>
<evidence type="ECO:0000313" key="2">
    <source>
        <dbReference type="EMBL" id="QDV55669.1"/>
    </source>
</evidence>
<evidence type="ECO:0000313" key="3">
    <source>
        <dbReference type="Proteomes" id="UP000316770"/>
    </source>
</evidence>
<keyword evidence="1" id="KW-0175">Coiled coil</keyword>
<reference evidence="2 3" key="1">
    <citation type="submission" date="2019-02" db="EMBL/GenBank/DDBJ databases">
        <title>Deep-cultivation of Planctomycetes and their phenomic and genomic characterization uncovers novel biology.</title>
        <authorList>
            <person name="Wiegand S."/>
            <person name="Jogler M."/>
            <person name="Boedeker C."/>
            <person name="Pinto D."/>
            <person name="Vollmers J."/>
            <person name="Rivas-Marin E."/>
            <person name="Kohn T."/>
            <person name="Peeters S.H."/>
            <person name="Heuer A."/>
            <person name="Rast P."/>
            <person name="Oberbeckmann S."/>
            <person name="Bunk B."/>
            <person name="Jeske O."/>
            <person name="Meyerdierks A."/>
            <person name="Storesund J.E."/>
            <person name="Kallscheuer N."/>
            <person name="Luecker S."/>
            <person name="Lage O.M."/>
            <person name="Pohl T."/>
            <person name="Merkel B.J."/>
            <person name="Hornburger P."/>
            <person name="Mueller R.-W."/>
            <person name="Bruemmer F."/>
            <person name="Labrenz M."/>
            <person name="Spormann A.M."/>
            <person name="Op den Camp H."/>
            <person name="Overmann J."/>
            <person name="Amann R."/>
            <person name="Jetten M.S.M."/>
            <person name="Mascher T."/>
            <person name="Medema M.H."/>
            <person name="Devos D.P."/>
            <person name="Kaster A.-K."/>
            <person name="Ovreas L."/>
            <person name="Rohde M."/>
            <person name="Galperin M.Y."/>
            <person name="Jogler C."/>
        </authorList>
    </citation>
    <scope>NUCLEOTIDE SEQUENCE [LARGE SCALE GENOMIC DNA]</scope>
    <source>
        <strain evidence="2 3">Mal33</strain>
    </source>
</reference>
<dbReference type="Proteomes" id="UP000316770">
    <property type="component" value="Chromosome"/>
</dbReference>
<dbReference type="Gene3D" id="3.40.50.300">
    <property type="entry name" value="P-loop containing nucleotide triphosphate hydrolases"/>
    <property type="match status" value="1"/>
</dbReference>
<organism evidence="2 3">
    <name type="scientific">Rosistilla oblonga</name>
    <dbReference type="NCBI Taxonomy" id="2527990"/>
    <lineage>
        <taxon>Bacteria</taxon>
        <taxon>Pseudomonadati</taxon>
        <taxon>Planctomycetota</taxon>
        <taxon>Planctomycetia</taxon>
        <taxon>Pirellulales</taxon>
        <taxon>Pirellulaceae</taxon>
        <taxon>Rosistilla</taxon>
    </lineage>
</organism>
<proteinExistence type="predicted"/>
<feature type="coiled-coil region" evidence="1">
    <location>
        <begin position="334"/>
        <end position="361"/>
    </location>
</feature>
<gene>
    <name evidence="2" type="ORF">Mal33_16480</name>
</gene>
<dbReference type="RefSeq" id="WP_145283556.1">
    <property type="nucleotide sequence ID" value="NZ_CP036318.1"/>
</dbReference>
<keyword evidence="3" id="KW-1185">Reference proteome</keyword>
<protein>
    <recommendedName>
        <fullName evidence="4">Rad50/SbcC-type AAA domain-containing protein</fullName>
    </recommendedName>
</protein>
<accession>A0A518IRG2</accession>
<dbReference type="EMBL" id="CP036318">
    <property type="protein sequence ID" value="QDV55669.1"/>
    <property type="molecule type" value="Genomic_DNA"/>
</dbReference>
<name>A0A518IRG2_9BACT</name>